<dbReference type="GO" id="GO:0004497">
    <property type="term" value="F:monooxygenase activity"/>
    <property type="evidence" value="ECO:0007669"/>
    <property type="project" value="UniProtKB-KW"/>
</dbReference>
<evidence type="ECO:0000313" key="20">
    <source>
        <dbReference type="Proteomes" id="UP001283341"/>
    </source>
</evidence>
<accession>A0AAE0M410</accession>
<feature type="region of interest" description="Disordered" evidence="16">
    <location>
        <begin position="337"/>
        <end position="413"/>
    </location>
</feature>
<dbReference type="Gene3D" id="2.70.50.70">
    <property type="match status" value="1"/>
</dbReference>
<keyword evidence="6" id="KW-0136">Cellulose degradation</keyword>
<evidence type="ECO:0000256" key="14">
    <source>
        <dbReference type="ARBA" id="ARBA00045077"/>
    </source>
</evidence>
<keyword evidence="10" id="KW-1015">Disulfide bond</keyword>
<comment type="similarity">
    <text evidence="13">Belongs to the polysaccharide monooxygenase AA9 family.</text>
</comment>
<feature type="domain" description="Auxiliary Activity family 9 catalytic" evidence="18">
    <location>
        <begin position="18"/>
        <end position="233"/>
    </location>
</feature>
<evidence type="ECO:0000256" key="16">
    <source>
        <dbReference type="SAM" id="MobiDB-lite"/>
    </source>
</evidence>
<proteinExistence type="inferred from homology"/>
<dbReference type="EMBL" id="JAUEDM010000004">
    <property type="protein sequence ID" value="KAK3318260.1"/>
    <property type="molecule type" value="Genomic_DNA"/>
</dbReference>
<feature type="chain" id="PRO_5042076747" description="lytic cellulose monooxygenase (C4-dehydrogenating)" evidence="17">
    <location>
        <begin position="18"/>
        <end position="483"/>
    </location>
</feature>
<evidence type="ECO:0000256" key="2">
    <source>
        <dbReference type="ARBA" id="ARBA00004613"/>
    </source>
</evidence>
<sequence>MYTPSLFLLGLVTAANAHTTFSRLWINDVSQGSGTCIRMDPNGMTGTGPIRTSLESSPEMACGRDGQESVAFTCPAPAGAKLTFEYREYADLSQPGALDAQHKGPAAFYVKQVTNMKSDSAAGDGWFKIWEEGYDSATGLWATEKMMHNNGLMSFNVPEGLPTGYYLFRSELLTFQNVTNNYVDPQFYVGCAQIFVQGSSSGPLTIPADKKVSIPGHVQLDQKELHFNIYDQPLKLPYNTPGPKPFIPAGSGSGSGQTKVAQTQGAIPNTCLAKNANWCGFEVPSYTTQDGCWAASKNCFEQQEACYKAAPPTGHAGCDMWNKEKCEPLVVACNGGQWTGPPNKGVKLGDPTAQNGEIVNIPDAAPGPAPEDGGDAEKPAPSPTAGTPDVVNAPAVSSPTPVEGGAESGGNDAAPLPSSVFLSLPPANAPAIPTTFSFVAKPSLTPDCTGRKIVKVVKVVKVVPGAGVRSSYKQRRGQQESHQ</sequence>
<keyword evidence="5 17" id="KW-0732">Signal</keyword>
<evidence type="ECO:0000259" key="18">
    <source>
        <dbReference type="Pfam" id="PF03443"/>
    </source>
</evidence>
<dbReference type="PANTHER" id="PTHR33353:SF32">
    <property type="entry name" value="ENDO-BETA-1,4-GLUCANASE D"/>
    <property type="match status" value="1"/>
</dbReference>
<feature type="signal peptide" evidence="17">
    <location>
        <begin position="1"/>
        <end position="17"/>
    </location>
</feature>
<reference evidence="19" key="1">
    <citation type="journal article" date="2023" name="Mol. Phylogenet. Evol.">
        <title>Genome-scale phylogeny and comparative genomics of the fungal order Sordariales.</title>
        <authorList>
            <person name="Hensen N."/>
            <person name="Bonometti L."/>
            <person name="Westerberg I."/>
            <person name="Brannstrom I.O."/>
            <person name="Guillou S."/>
            <person name="Cros-Aarteil S."/>
            <person name="Calhoun S."/>
            <person name="Haridas S."/>
            <person name="Kuo A."/>
            <person name="Mondo S."/>
            <person name="Pangilinan J."/>
            <person name="Riley R."/>
            <person name="LaButti K."/>
            <person name="Andreopoulos B."/>
            <person name="Lipzen A."/>
            <person name="Chen C."/>
            <person name="Yan M."/>
            <person name="Daum C."/>
            <person name="Ng V."/>
            <person name="Clum A."/>
            <person name="Steindorff A."/>
            <person name="Ohm R.A."/>
            <person name="Martin F."/>
            <person name="Silar P."/>
            <person name="Natvig D.O."/>
            <person name="Lalanne C."/>
            <person name="Gautier V."/>
            <person name="Ament-Velasquez S.L."/>
            <person name="Kruys A."/>
            <person name="Hutchinson M.I."/>
            <person name="Powell A.J."/>
            <person name="Barry K."/>
            <person name="Miller A.N."/>
            <person name="Grigoriev I.V."/>
            <person name="Debuchy R."/>
            <person name="Gladieux P."/>
            <person name="Hiltunen Thoren M."/>
            <person name="Johannesson H."/>
        </authorList>
    </citation>
    <scope>NUCLEOTIDE SEQUENCE</scope>
    <source>
        <strain evidence="19">CBS 118394</strain>
    </source>
</reference>
<evidence type="ECO:0000256" key="9">
    <source>
        <dbReference type="ARBA" id="ARBA00023033"/>
    </source>
</evidence>
<evidence type="ECO:0000256" key="17">
    <source>
        <dbReference type="SAM" id="SignalP"/>
    </source>
</evidence>
<dbReference type="GO" id="GO:0046872">
    <property type="term" value="F:metal ion binding"/>
    <property type="evidence" value="ECO:0007669"/>
    <property type="project" value="UniProtKB-KW"/>
</dbReference>
<evidence type="ECO:0000256" key="6">
    <source>
        <dbReference type="ARBA" id="ARBA00023001"/>
    </source>
</evidence>
<dbReference type="GO" id="GO:0016787">
    <property type="term" value="F:hydrolase activity"/>
    <property type="evidence" value="ECO:0007669"/>
    <property type="project" value="UniProtKB-KW"/>
</dbReference>
<protein>
    <recommendedName>
        <fullName evidence="15">lytic cellulose monooxygenase (C4-dehydrogenating)</fullName>
        <ecNumber evidence="15">1.14.99.56</ecNumber>
    </recommendedName>
</protein>
<evidence type="ECO:0000256" key="3">
    <source>
        <dbReference type="ARBA" id="ARBA00022525"/>
    </source>
</evidence>
<dbReference type="InterPro" id="IPR049892">
    <property type="entry name" value="AA9"/>
</dbReference>
<dbReference type="CDD" id="cd21175">
    <property type="entry name" value="LPMO_AA9"/>
    <property type="match status" value="1"/>
</dbReference>
<gene>
    <name evidence="19" type="ORF">B0H66DRAFT_229336</name>
</gene>
<dbReference type="EC" id="1.14.99.56" evidence="15"/>
<keyword evidence="12" id="KW-0624">Polysaccharide degradation</keyword>
<evidence type="ECO:0000256" key="10">
    <source>
        <dbReference type="ARBA" id="ARBA00023157"/>
    </source>
</evidence>
<evidence type="ECO:0000256" key="13">
    <source>
        <dbReference type="ARBA" id="ARBA00044502"/>
    </source>
</evidence>
<evidence type="ECO:0000313" key="19">
    <source>
        <dbReference type="EMBL" id="KAK3318260.1"/>
    </source>
</evidence>
<comment type="cofactor">
    <cofactor evidence="1">
        <name>Cu(2+)</name>
        <dbReference type="ChEBI" id="CHEBI:29036"/>
    </cofactor>
</comment>
<evidence type="ECO:0000256" key="12">
    <source>
        <dbReference type="ARBA" id="ARBA00023326"/>
    </source>
</evidence>
<dbReference type="AlphaFoldDB" id="A0AAE0M410"/>
<keyword evidence="7" id="KW-0560">Oxidoreductase</keyword>
<evidence type="ECO:0000256" key="1">
    <source>
        <dbReference type="ARBA" id="ARBA00001973"/>
    </source>
</evidence>
<keyword evidence="4" id="KW-0479">Metal-binding</keyword>
<evidence type="ECO:0000256" key="11">
    <source>
        <dbReference type="ARBA" id="ARBA00023277"/>
    </source>
</evidence>
<evidence type="ECO:0000256" key="8">
    <source>
        <dbReference type="ARBA" id="ARBA00023008"/>
    </source>
</evidence>
<organism evidence="19 20">
    <name type="scientific">Apodospora peruviana</name>
    <dbReference type="NCBI Taxonomy" id="516989"/>
    <lineage>
        <taxon>Eukaryota</taxon>
        <taxon>Fungi</taxon>
        <taxon>Dikarya</taxon>
        <taxon>Ascomycota</taxon>
        <taxon>Pezizomycotina</taxon>
        <taxon>Sordariomycetes</taxon>
        <taxon>Sordariomycetidae</taxon>
        <taxon>Sordariales</taxon>
        <taxon>Lasiosphaeriaceae</taxon>
        <taxon>Apodospora</taxon>
    </lineage>
</organism>
<dbReference type="Pfam" id="PF03443">
    <property type="entry name" value="AA9"/>
    <property type="match status" value="1"/>
</dbReference>
<evidence type="ECO:0000256" key="4">
    <source>
        <dbReference type="ARBA" id="ARBA00022723"/>
    </source>
</evidence>
<evidence type="ECO:0000256" key="15">
    <source>
        <dbReference type="ARBA" id="ARBA00047174"/>
    </source>
</evidence>
<keyword evidence="9" id="KW-0503">Monooxygenase</keyword>
<keyword evidence="8" id="KW-0186">Copper</keyword>
<comment type="subcellular location">
    <subcellularLocation>
        <location evidence="2">Secreted</location>
    </subcellularLocation>
</comment>
<evidence type="ECO:0000256" key="5">
    <source>
        <dbReference type="ARBA" id="ARBA00022729"/>
    </source>
</evidence>
<dbReference type="InterPro" id="IPR005103">
    <property type="entry name" value="AA9_LPMO"/>
</dbReference>
<name>A0AAE0M410_9PEZI</name>
<comment type="caution">
    <text evidence="19">The sequence shown here is derived from an EMBL/GenBank/DDBJ whole genome shotgun (WGS) entry which is preliminary data.</text>
</comment>
<dbReference type="GO" id="GO:0005576">
    <property type="term" value="C:extracellular region"/>
    <property type="evidence" value="ECO:0007669"/>
    <property type="project" value="UniProtKB-SubCell"/>
</dbReference>
<keyword evidence="11" id="KW-0119">Carbohydrate metabolism</keyword>
<reference evidence="19" key="2">
    <citation type="submission" date="2023-06" db="EMBL/GenBank/DDBJ databases">
        <authorList>
            <consortium name="Lawrence Berkeley National Laboratory"/>
            <person name="Haridas S."/>
            <person name="Hensen N."/>
            <person name="Bonometti L."/>
            <person name="Westerberg I."/>
            <person name="Brannstrom I.O."/>
            <person name="Guillou S."/>
            <person name="Cros-Aarteil S."/>
            <person name="Calhoun S."/>
            <person name="Kuo A."/>
            <person name="Mondo S."/>
            <person name="Pangilinan J."/>
            <person name="Riley R."/>
            <person name="Labutti K."/>
            <person name="Andreopoulos B."/>
            <person name="Lipzen A."/>
            <person name="Chen C."/>
            <person name="Yanf M."/>
            <person name="Daum C."/>
            <person name="Ng V."/>
            <person name="Clum A."/>
            <person name="Steindorff A."/>
            <person name="Ohm R."/>
            <person name="Martin F."/>
            <person name="Silar P."/>
            <person name="Natvig D."/>
            <person name="Lalanne C."/>
            <person name="Gautier V."/>
            <person name="Ament-Velasquez S.L."/>
            <person name="Kruys A."/>
            <person name="Hutchinson M.I."/>
            <person name="Powell A.J."/>
            <person name="Barry K."/>
            <person name="Miller A.N."/>
            <person name="Grigoriev I.V."/>
            <person name="Debuchy R."/>
            <person name="Gladieux P."/>
            <person name="Thoren M.H."/>
            <person name="Johannesson H."/>
        </authorList>
    </citation>
    <scope>NUCLEOTIDE SEQUENCE</scope>
    <source>
        <strain evidence="19">CBS 118394</strain>
    </source>
</reference>
<dbReference type="GO" id="GO:0030245">
    <property type="term" value="P:cellulose catabolic process"/>
    <property type="evidence" value="ECO:0007669"/>
    <property type="project" value="UniProtKB-KW"/>
</dbReference>
<dbReference type="Proteomes" id="UP001283341">
    <property type="component" value="Unassembled WGS sequence"/>
</dbReference>
<keyword evidence="3" id="KW-0964">Secreted</keyword>
<dbReference type="PANTHER" id="PTHR33353">
    <property type="entry name" value="PUTATIVE (AFU_ORTHOLOGUE AFUA_1G12560)-RELATED"/>
    <property type="match status" value="1"/>
</dbReference>
<keyword evidence="20" id="KW-1185">Reference proteome</keyword>
<comment type="catalytic activity">
    <reaction evidence="14">
        <text>[(1-&gt;4)-beta-D-glucosyl]n+m + reduced acceptor + O2 = 4-dehydro-beta-D-glucosyl-[(1-&gt;4)-beta-D-glucosyl]n-1 + [(1-&gt;4)-beta-D-glucosyl]m + acceptor + H2O.</text>
        <dbReference type="EC" id="1.14.99.56"/>
    </reaction>
</comment>
<evidence type="ECO:0000256" key="7">
    <source>
        <dbReference type="ARBA" id="ARBA00023002"/>
    </source>
</evidence>
<keyword evidence="19" id="KW-0378">Hydrolase</keyword>